<evidence type="ECO:0000256" key="1">
    <source>
        <dbReference type="ARBA" id="ARBA00022741"/>
    </source>
</evidence>
<dbReference type="GO" id="GO:0140662">
    <property type="term" value="F:ATP-dependent protein folding chaperone"/>
    <property type="evidence" value="ECO:0007669"/>
    <property type="project" value="InterPro"/>
</dbReference>
<dbReference type="Proteomes" id="UP000198211">
    <property type="component" value="Unassembled WGS sequence"/>
</dbReference>
<dbReference type="Pfam" id="PF00012">
    <property type="entry name" value="HSP70"/>
    <property type="match status" value="1"/>
</dbReference>
<dbReference type="InterPro" id="IPR029048">
    <property type="entry name" value="HSP70_C_sf"/>
</dbReference>
<sequence length="203" mass="23188">SVMIPRNKSLPTKKTQTFSALKTKRIQVLEGESDSFACTLRASRVLCEVDFTAINDEEVTVEISFDVNVNGILQVTVVDETTREMKQVTIESRRLPALQIDRMKGDIKSYREIGVRNKQRAESKIALENYVYSVRNNLNTRTIELKRSIEVIQAAEHETTETLHWLLTNRSADKEEFDAKRQKLEEVVNSIDIQSNTRATEAA</sequence>
<dbReference type="OrthoDB" id="2401965at2759"/>
<keyword evidence="2" id="KW-0067">ATP-binding</keyword>
<gene>
    <name evidence="3" type="ORF">PHMEG_00037538</name>
</gene>
<feature type="non-terminal residue" evidence="3">
    <location>
        <position position="1"/>
    </location>
</feature>
<dbReference type="PANTHER" id="PTHR19375">
    <property type="entry name" value="HEAT SHOCK PROTEIN 70KDA"/>
    <property type="match status" value="1"/>
</dbReference>
<reference evidence="4" key="1">
    <citation type="submission" date="2017-03" db="EMBL/GenBank/DDBJ databases">
        <title>Phytopthora megakarya and P. palmivora, two closely related causual agents of cacao black pod achieved similar genome size and gene model numbers by different mechanisms.</title>
        <authorList>
            <person name="Ali S."/>
            <person name="Shao J."/>
            <person name="Larry D.J."/>
            <person name="Kronmiller B."/>
            <person name="Shen D."/>
            <person name="Strem M.D."/>
            <person name="Melnick R.L."/>
            <person name="Guiltinan M.J."/>
            <person name="Tyler B.M."/>
            <person name="Meinhardt L.W."/>
            <person name="Bailey B.A."/>
        </authorList>
    </citation>
    <scope>NUCLEOTIDE SEQUENCE [LARGE SCALE GENOMIC DNA]</scope>
    <source>
        <strain evidence="4">zdho120</strain>
    </source>
</reference>
<dbReference type="AlphaFoldDB" id="A0A225UIW9"/>
<dbReference type="Gene3D" id="2.60.34.10">
    <property type="entry name" value="Substrate Binding Domain Of DNAk, Chain A, domain 1"/>
    <property type="match status" value="1"/>
</dbReference>
<accession>A0A225UIW9</accession>
<keyword evidence="4" id="KW-1185">Reference proteome</keyword>
<dbReference type="GO" id="GO:0005524">
    <property type="term" value="F:ATP binding"/>
    <property type="evidence" value="ECO:0007669"/>
    <property type="project" value="UniProtKB-KW"/>
</dbReference>
<dbReference type="STRING" id="4795.A0A225UIW9"/>
<dbReference type="SUPFAM" id="SSF100920">
    <property type="entry name" value="Heat shock protein 70kD (HSP70), peptide-binding domain"/>
    <property type="match status" value="1"/>
</dbReference>
<keyword evidence="1" id="KW-0547">Nucleotide-binding</keyword>
<organism evidence="3 4">
    <name type="scientific">Phytophthora megakarya</name>
    <dbReference type="NCBI Taxonomy" id="4795"/>
    <lineage>
        <taxon>Eukaryota</taxon>
        <taxon>Sar</taxon>
        <taxon>Stramenopiles</taxon>
        <taxon>Oomycota</taxon>
        <taxon>Peronosporomycetes</taxon>
        <taxon>Peronosporales</taxon>
        <taxon>Peronosporaceae</taxon>
        <taxon>Phytophthora</taxon>
    </lineage>
</organism>
<dbReference type="InterPro" id="IPR013126">
    <property type="entry name" value="Hsp_70_fam"/>
</dbReference>
<evidence type="ECO:0000313" key="4">
    <source>
        <dbReference type="Proteomes" id="UP000198211"/>
    </source>
</evidence>
<protein>
    <submittedName>
        <fullName evidence="3">Heat shock protein70</fullName>
    </submittedName>
</protein>
<dbReference type="InterPro" id="IPR029047">
    <property type="entry name" value="HSP70_peptide-bd_sf"/>
</dbReference>
<evidence type="ECO:0000256" key="2">
    <source>
        <dbReference type="ARBA" id="ARBA00022840"/>
    </source>
</evidence>
<keyword evidence="3" id="KW-0346">Stress response</keyword>
<proteinExistence type="predicted"/>
<dbReference type="Gene3D" id="1.20.1270.10">
    <property type="match status" value="1"/>
</dbReference>
<name>A0A225UIW9_9STRA</name>
<dbReference type="SUPFAM" id="SSF100934">
    <property type="entry name" value="Heat shock protein 70kD (HSP70), C-terminal subdomain"/>
    <property type="match status" value="1"/>
</dbReference>
<dbReference type="EMBL" id="NBNE01016587">
    <property type="protein sequence ID" value="OWY93167.1"/>
    <property type="molecule type" value="Genomic_DNA"/>
</dbReference>
<comment type="caution">
    <text evidence="3">The sequence shown here is derived from an EMBL/GenBank/DDBJ whole genome shotgun (WGS) entry which is preliminary data.</text>
</comment>
<evidence type="ECO:0000313" key="3">
    <source>
        <dbReference type="EMBL" id="OWY93167.1"/>
    </source>
</evidence>